<protein>
    <recommendedName>
        <fullName evidence="3">Winged helix DNA-binding protein</fullName>
    </recommendedName>
</protein>
<reference evidence="1 2" key="1">
    <citation type="submission" date="2020-08" db="EMBL/GenBank/DDBJ databases">
        <title>Genomic Encyclopedia of Type Strains, Phase IV (KMG-IV): sequencing the most valuable type-strain genomes for metagenomic binning, comparative biology and taxonomic classification.</title>
        <authorList>
            <person name="Goeker M."/>
        </authorList>
    </citation>
    <scope>NUCLEOTIDE SEQUENCE [LARGE SCALE GENOMIC DNA]</scope>
    <source>
        <strain evidence="1 2">DSM 18233</strain>
    </source>
</reference>
<dbReference type="Proteomes" id="UP000543030">
    <property type="component" value="Unassembled WGS sequence"/>
</dbReference>
<gene>
    <name evidence="1" type="ORF">HNQ50_003612</name>
</gene>
<name>A0A840RK11_9NEIS</name>
<comment type="caution">
    <text evidence="1">The sequence shown here is derived from an EMBL/GenBank/DDBJ whole genome shotgun (WGS) entry which is preliminary data.</text>
</comment>
<proteinExistence type="predicted"/>
<dbReference type="EMBL" id="JACHHN010000008">
    <property type="protein sequence ID" value="MBB5192858.1"/>
    <property type="molecule type" value="Genomic_DNA"/>
</dbReference>
<evidence type="ECO:0008006" key="3">
    <source>
        <dbReference type="Google" id="ProtNLM"/>
    </source>
</evidence>
<sequence length="75" mass="8075">MEETLIAIMALLAGQDGLSDHQVGKKLELGMSQLNRALTVLTAATQADGQALVRTQQDGKRRTLWLTEAGRALCP</sequence>
<dbReference type="InterPro" id="IPR036390">
    <property type="entry name" value="WH_DNA-bd_sf"/>
</dbReference>
<dbReference type="AlphaFoldDB" id="A0A840RK11"/>
<evidence type="ECO:0000313" key="1">
    <source>
        <dbReference type="EMBL" id="MBB5192858.1"/>
    </source>
</evidence>
<dbReference type="Gene3D" id="1.10.10.10">
    <property type="entry name" value="Winged helix-like DNA-binding domain superfamily/Winged helix DNA-binding domain"/>
    <property type="match status" value="1"/>
</dbReference>
<dbReference type="InterPro" id="IPR036388">
    <property type="entry name" value="WH-like_DNA-bd_sf"/>
</dbReference>
<evidence type="ECO:0000313" key="2">
    <source>
        <dbReference type="Proteomes" id="UP000543030"/>
    </source>
</evidence>
<keyword evidence="2" id="KW-1185">Reference proteome</keyword>
<dbReference type="RefSeq" id="WP_184102513.1">
    <property type="nucleotide sequence ID" value="NZ_JACHHN010000008.1"/>
</dbReference>
<accession>A0A840RK11</accession>
<organism evidence="1 2">
    <name type="scientific">Silvimonas terrae</name>
    <dbReference type="NCBI Taxonomy" id="300266"/>
    <lineage>
        <taxon>Bacteria</taxon>
        <taxon>Pseudomonadati</taxon>
        <taxon>Pseudomonadota</taxon>
        <taxon>Betaproteobacteria</taxon>
        <taxon>Neisseriales</taxon>
        <taxon>Chitinibacteraceae</taxon>
        <taxon>Silvimonas</taxon>
    </lineage>
</organism>
<dbReference type="SUPFAM" id="SSF46785">
    <property type="entry name" value="Winged helix' DNA-binding domain"/>
    <property type="match status" value="1"/>
</dbReference>